<accession>A0AAC9YPW3</accession>
<dbReference type="InterPro" id="IPR012925">
    <property type="entry name" value="TipAS_dom"/>
</dbReference>
<dbReference type="Pfam" id="PF07739">
    <property type="entry name" value="TipAS"/>
    <property type="match status" value="1"/>
</dbReference>
<proteinExistence type="predicted"/>
<organism evidence="2 3">
    <name type="scientific">Candidatus Planktophila lacus</name>
    <dbReference type="NCBI Taxonomy" id="1884913"/>
    <lineage>
        <taxon>Bacteria</taxon>
        <taxon>Bacillati</taxon>
        <taxon>Actinomycetota</taxon>
        <taxon>Actinomycetes</taxon>
        <taxon>Candidatus Nanopelagicales</taxon>
        <taxon>Candidatus Nanopelagicaceae</taxon>
        <taxon>Candidatus Planktophila</taxon>
    </lineage>
</organism>
<gene>
    <name evidence="2" type="ORF">A1s21148_01680</name>
</gene>
<dbReference type="SUPFAM" id="SSF89082">
    <property type="entry name" value="Antibiotic binding domain of TipA-like multidrug resistance regulators"/>
    <property type="match status" value="1"/>
</dbReference>
<evidence type="ECO:0000259" key="1">
    <source>
        <dbReference type="Pfam" id="PF07739"/>
    </source>
</evidence>
<dbReference type="KEGG" id="plan:A1s21148_01680"/>
<reference evidence="2 3" key="1">
    <citation type="submission" date="2016-07" db="EMBL/GenBank/DDBJ databases">
        <title>High microdiversification within the ubiquitous acI lineage of Actinobacteria.</title>
        <authorList>
            <person name="Neuenschwander S.M."/>
            <person name="Salcher M."/>
            <person name="Ghai R."/>
            <person name="Pernthaler J."/>
        </authorList>
    </citation>
    <scope>NUCLEOTIDE SEQUENCE [LARGE SCALE GENOMIC DNA]</scope>
    <source>
        <strain evidence="2">MMS-21-148</strain>
    </source>
</reference>
<dbReference type="EMBL" id="CP016769">
    <property type="protein sequence ID" value="ASY10271.1"/>
    <property type="molecule type" value="Genomic_DNA"/>
</dbReference>
<evidence type="ECO:0000313" key="3">
    <source>
        <dbReference type="Proteomes" id="UP000217144"/>
    </source>
</evidence>
<feature type="domain" description="TipAS antibiotic-recognition" evidence="1">
    <location>
        <begin position="26"/>
        <end position="141"/>
    </location>
</feature>
<dbReference type="AlphaFoldDB" id="A0AAC9YPW3"/>
<dbReference type="InterPro" id="IPR036244">
    <property type="entry name" value="TipA-like_antibiotic-bd"/>
</dbReference>
<sequence length="142" mass="16547">MARVYIYPKRKATKNELRLELGMSEYDDEVQARWGTTAAYEQSQAKTSKYSKEDFRKAKIDQEAATELFVYAFGNGLDIQSEKTQAAVIAHRDAISKWFYECSPEMQKNLAVMYLEDKRFKEYYDGRVRGLAQYVHDAIMAQ</sequence>
<protein>
    <submittedName>
        <fullName evidence="2">TipAS antibiotic-recognition domain-containing protein</fullName>
    </submittedName>
</protein>
<evidence type="ECO:0000313" key="2">
    <source>
        <dbReference type="EMBL" id="ASY10271.1"/>
    </source>
</evidence>
<dbReference type="Proteomes" id="UP000217144">
    <property type="component" value="Chromosome"/>
</dbReference>
<name>A0AAC9YPW3_9ACTN</name>
<dbReference type="Gene3D" id="1.10.490.50">
    <property type="entry name" value="Antibiotic binding domain of TipA-like multidrug resistance regulators"/>
    <property type="match status" value="1"/>
</dbReference>
<keyword evidence="3" id="KW-1185">Reference proteome</keyword>